<gene>
    <name evidence="1" type="ORF">ESN35_06525</name>
</gene>
<accession>A0A4P6DWM2</accession>
<dbReference type="AlphaFoldDB" id="A0A4P6DWM2"/>
<proteinExistence type="predicted"/>
<organism evidence="1 2">
    <name type="scientific">Bifidobacterium pullorum subsp. gallinarum</name>
    <dbReference type="NCBI Taxonomy" id="78344"/>
    <lineage>
        <taxon>Bacteria</taxon>
        <taxon>Bacillati</taxon>
        <taxon>Actinomycetota</taxon>
        <taxon>Actinomycetes</taxon>
        <taxon>Bifidobacteriales</taxon>
        <taxon>Bifidobacteriaceae</taxon>
        <taxon>Bifidobacterium</taxon>
    </lineage>
</organism>
<dbReference type="RefSeq" id="WP_129237570.1">
    <property type="nucleotide sequence ID" value="NZ_CP035464.1"/>
</dbReference>
<reference evidence="1 2" key="1">
    <citation type="submission" date="2019-01" db="EMBL/GenBank/DDBJ databases">
        <title>Complete genome sequence of Bifidobacterium gallinarum CACC 514.</title>
        <authorList>
            <person name="Jung M."/>
        </authorList>
    </citation>
    <scope>NUCLEOTIDE SEQUENCE [LARGE SCALE GENOMIC DNA]</scope>
    <source>
        <strain evidence="1 2">CACC 514</strain>
    </source>
</reference>
<name>A0A4P6DWM2_9BIFI</name>
<protein>
    <submittedName>
        <fullName evidence="1">Uncharacterized protein</fullName>
    </submittedName>
</protein>
<evidence type="ECO:0000313" key="2">
    <source>
        <dbReference type="Proteomes" id="UP000293589"/>
    </source>
</evidence>
<dbReference type="KEGG" id="bgx:ESN35_06525"/>
<evidence type="ECO:0000313" key="1">
    <source>
        <dbReference type="EMBL" id="QAY33094.1"/>
    </source>
</evidence>
<dbReference type="Proteomes" id="UP000293589">
    <property type="component" value="Chromosome"/>
</dbReference>
<dbReference type="EMBL" id="CP035464">
    <property type="protein sequence ID" value="QAY33094.1"/>
    <property type="molecule type" value="Genomic_DNA"/>
</dbReference>
<sequence>MGYVRIDHDASRRAADSLGPEATRYFAEQIKAKAEAIAAARIKDKRQMAWFELETGNMPQDTRVVMHVGVRGKQQAKGDAAMSAETGHEASGWYKGGDHVDGLHILRDAVFG</sequence>